<dbReference type="EMBL" id="BMPQ01000005">
    <property type="protein sequence ID" value="GGK65705.1"/>
    <property type="molecule type" value="Genomic_DNA"/>
</dbReference>
<evidence type="ECO:0000313" key="2">
    <source>
        <dbReference type="Proteomes" id="UP000637788"/>
    </source>
</evidence>
<dbReference type="Proteomes" id="UP000637788">
    <property type="component" value="Unassembled WGS sequence"/>
</dbReference>
<protein>
    <submittedName>
        <fullName evidence="1">Uncharacterized protein</fullName>
    </submittedName>
</protein>
<proteinExistence type="predicted"/>
<accession>A0A917VD21</accession>
<gene>
    <name evidence="1" type="ORF">GCM10010094_28440</name>
</gene>
<comment type="caution">
    <text evidence="1">The sequence shown here is derived from an EMBL/GenBank/DDBJ whole genome shotgun (WGS) entry which is preliminary data.</text>
</comment>
<organism evidence="1 2">
    <name type="scientific">Streptomyces flaveus</name>
    <dbReference type="NCBI Taxonomy" id="66370"/>
    <lineage>
        <taxon>Bacteria</taxon>
        <taxon>Bacillati</taxon>
        <taxon>Actinomycetota</taxon>
        <taxon>Actinomycetes</taxon>
        <taxon>Kitasatosporales</taxon>
        <taxon>Streptomycetaceae</taxon>
        <taxon>Streptomyces</taxon>
        <taxon>Streptomyces aurantiacus group</taxon>
    </lineage>
</organism>
<evidence type="ECO:0000313" key="1">
    <source>
        <dbReference type="EMBL" id="GGK65705.1"/>
    </source>
</evidence>
<sequence>MFDEDEQYCDECADYGCPGHEMCDECSGDICNECGGCDCPESICPGYLAHYTGTE</sequence>
<reference evidence="1" key="2">
    <citation type="submission" date="2020-09" db="EMBL/GenBank/DDBJ databases">
        <authorList>
            <person name="Sun Q."/>
            <person name="Ohkuma M."/>
        </authorList>
    </citation>
    <scope>NUCLEOTIDE SEQUENCE</scope>
    <source>
        <strain evidence="1">JCM 3035</strain>
    </source>
</reference>
<name>A0A917VD21_9ACTN</name>
<dbReference type="RefSeq" id="WP_189322196.1">
    <property type="nucleotide sequence ID" value="NZ_BMPQ01000005.1"/>
</dbReference>
<keyword evidence="2" id="KW-1185">Reference proteome</keyword>
<reference evidence="1" key="1">
    <citation type="journal article" date="2014" name="Int. J. Syst. Evol. Microbiol.">
        <title>Complete genome sequence of Corynebacterium casei LMG S-19264T (=DSM 44701T), isolated from a smear-ripened cheese.</title>
        <authorList>
            <consortium name="US DOE Joint Genome Institute (JGI-PGF)"/>
            <person name="Walter F."/>
            <person name="Albersmeier A."/>
            <person name="Kalinowski J."/>
            <person name="Ruckert C."/>
        </authorList>
    </citation>
    <scope>NUCLEOTIDE SEQUENCE</scope>
    <source>
        <strain evidence="1">JCM 3035</strain>
    </source>
</reference>
<dbReference type="AlphaFoldDB" id="A0A917VD21"/>